<evidence type="ECO:0000313" key="3">
    <source>
        <dbReference type="EMBL" id="AAF87147.1"/>
    </source>
</evidence>
<dbReference type="SUPFAM" id="SSF53098">
    <property type="entry name" value="Ribonuclease H-like"/>
    <property type="match status" value="1"/>
</dbReference>
<protein>
    <submittedName>
        <fullName evidence="3">T23E23.24</fullName>
    </submittedName>
</protein>
<reference evidence="3" key="3">
    <citation type="submission" date="2000-07" db="EMBL/GenBank/DDBJ databases">
        <authorList>
            <person name="Cheuk R."/>
            <person name="Shinn P."/>
            <person name="Brooks S."/>
            <person name="Buehler E."/>
            <person name="Chao Q."/>
            <person name="Johnson-Hopson C."/>
            <person name="Khan S."/>
            <person name="Kim C."/>
            <person name="Altafi H."/>
            <person name="Bei B."/>
            <person name="Chin C."/>
            <person name="Chiou J."/>
            <person name="Choi E."/>
            <person name="Conn L."/>
            <person name="Conway A."/>
            <person name="Gonzalez A."/>
            <person name="Hansen N."/>
            <person name="Howing B."/>
            <person name="Koo T."/>
            <person name="Lam B."/>
            <person name="Lee J."/>
            <person name="Lenz C."/>
            <person name="Li J."/>
            <person name="Liu A."/>
            <person name="Liu J."/>
            <person name="Liu S."/>
            <person name="Mukharsky N."/>
            <person name="Nguyen M."/>
            <person name="Palm C."/>
            <person name="Pham P."/>
            <person name="Sakano H."/>
            <person name="Schwartz J."/>
            <person name="Southwick A."/>
            <person name="Thaveri A."/>
            <person name="Toriumi M."/>
            <person name="Vaysberg M."/>
            <person name="Yu G."/>
            <person name="Davis R."/>
            <person name="Federspiel N."/>
            <person name="Theologis A."/>
            <person name="Ecker J."/>
        </authorList>
    </citation>
    <scope>NUCLEOTIDE SEQUENCE</scope>
</reference>
<proteinExistence type="predicted"/>
<dbReference type="PROSITE" id="PS50879">
    <property type="entry name" value="RNASE_H_1"/>
    <property type="match status" value="1"/>
</dbReference>
<dbReference type="InterPro" id="IPR002156">
    <property type="entry name" value="RNaseH_domain"/>
</dbReference>
<reference evidence="3" key="1">
    <citation type="submission" date="1999-04" db="EMBL/GenBank/DDBJ databases">
        <authorList>
            <person name="Ecker J.R."/>
        </authorList>
    </citation>
    <scope>NUCLEOTIDE SEQUENCE</scope>
</reference>
<dbReference type="PANTHER" id="PTHR46387">
    <property type="entry name" value="POLYNUCLEOTIDYL TRANSFERASE, RIBONUCLEASE H-LIKE SUPERFAMILY PROTEIN"/>
    <property type="match status" value="1"/>
</dbReference>
<dbReference type="EMBL" id="AC002423">
    <property type="protein sequence ID" value="AAF87147.1"/>
    <property type="molecule type" value="Genomic_DNA"/>
</dbReference>
<sequence length="360" mass="39565">MNCLSHARSYIALGLLKRSSYVSSIPWNECFFYMPSKSCLKPVAVSSVFGICSVHSYSSRSKAVKSKMLSSTVVSAVDKEKDAFFVVRKGDVIGIYKDLSDCQAQVGSSVFDLPVSVYKGYSLPKDTEEYLSSVGLKKPLYSLRASDLKDDMFGALTPCLFQEPAPCTVKVSEDETTSETKSKDDKKDQLPSASISYDPLEKLSKETCFIEFDGASKGNPGLSGAAAVLKTEDGSLICRVRQGLGIATNNAAEYHALILGLKYAIEKGYKNIKVKGDSKLVCMQVSLMNHIRFYLLTFSTLSEKQQIKGQWKVNHEVLAKLHKEAKLLCNKCVSFEISHVLRNLNADADEQANLAVRLPG</sequence>
<feature type="region of interest" description="Disordered" evidence="1">
    <location>
        <begin position="170"/>
        <end position="192"/>
    </location>
</feature>
<dbReference type="CDD" id="cd09279">
    <property type="entry name" value="RNase_HI_like"/>
    <property type="match status" value="1"/>
</dbReference>
<feature type="domain" description="RNase H type-1" evidence="2">
    <location>
        <begin position="204"/>
        <end position="357"/>
    </location>
</feature>
<dbReference type="InterPro" id="IPR009027">
    <property type="entry name" value="Ribosomal_bL9/RNase_H1_N"/>
</dbReference>
<dbReference type="PANTHER" id="PTHR46387:SF44">
    <property type="entry name" value="RNASE H DOMAIN-CONTAINING PROTEIN"/>
    <property type="match status" value="1"/>
</dbReference>
<dbReference type="InterPro" id="IPR037056">
    <property type="entry name" value="RNase_H1_N_sf"/>
</dbReference>
<dbReference type="GO" id="GO:0004523">
    <property type="term" value="F:RNA-DNA hybrid ribonuclease activity"/>
    <property type="evidence" value="ECO:0007669"/>
    <property type="project" value="InterPro"/>
</dbReference>
<feature type="compositionally biased region" description="Basic and acidic residues" evidence="1">
    <location>
        <begin position="178"/>
        <end position="189"/>
    </location>
</feature>
<organism evidence="3">
    <name type="scientific">Arabidopsis thaliana</name>
    <name type="common">Mouse-ear cress</name>
    <dbReference type="NCBI Taxonomy" id="3702"/>
    <lineage>
        <taxon>Eukaryota</taxon>
        <taxon>Viridiplantae</taxon>
        <taxon>Streptophyta</taxon>
        <taxon>Embryophyta</taxon>
        <taxon>Tracheophyta</taxon>
        <taxon>Spermatophyta</taxon>
        <taxon>Magnoliopsida</taxon>
        <taxon>eudicotyledons</taxon>
        <taxon>Gunneridae</taxon>
        <taxon>Pentapetalae</taxon>
        <taxon>rosids</taxon>
        <taxon>malvids</taxon>
        <taxon>Brassicales</taxon>
        <taxon>Brassicaceae</taxon>
        <taxon>Camelineae</taxon>
        <taxon>Arabidopsis</taxon>
    </lineage>
</organism>
<evidence type="ECO:0000256" key="1">
    <source>
        <dbReference type="SAM" id="MobiDB-lite"/>
    </source>
</evidence>
<dbReference type="InterPro" id="IPR036397">
    <property type="entry name" value="RNaseH_sf"/>
</dbReference>
<dbReference type="Gene3D" id="3.30.420.10">
    <property type="entry name" value="Ribonuclease H-like superfamily/Ribonuclease H"/>
    <property type="match status" value="1"/>
</dbReference>
<name>Q9LR86_ARATH</name>
<reference key="2">
    <citation type="journal article" date="2000" name="Nature">
        <title>Sequence and analysis of chromosome 1 of the plant Arabidopsis thaliana.</title>
        <authorList>
            <person name="Theologis A."/>
            <person name="Ecker J.R."/>
            <person name="Palm C.J."/>
            <person name="Federspiel N.A."/>
            <person name="Kaul S."/>
            <person name="White O."/>
            <person name="Alonso J."/>
            <person name="Altafi H."/>
            <person name="Araujo R."/>
            <person name="Bowman C.L."/>
            <person name="Brooks S.Y."/>
            <person name="Buehler E."/>
            <person name="Chan A."/>
            <person name="Chao Q."/>
            <person name="Chen H."/>
            <person name="Cheuk R.F."/>
            <person name="Chin C.W."/>
            <person name="Chung M.K."/>
            <person name="Conn L."/>
            <person name="Conway A.B."/>
            <person name="Conway A.R."/>
            <person name="Creasy T.H."/>
            <person name="Dewar K."/>
            <person name="Dunn P."/>
            <person name="Etgu P."/>
            <person name="Feldblyum T.V."/>
            <person name="Feng J."/>
            <person name="Fong B."/>
            <person name="Fujii C.Y."/>
            <person name="Gill J.E."/>
            <person name="Goldsmith A.D."/>
            <person name="Haas B."/>
            <person name="Hansen N.F."/>
            <person name="Hughes B."/>
            <person name="Huizar L."/>
            <person name="Hunter J.L."/>
            <person name="Jenkins J."/>
            <person name="Johnson-Hopson C."/>
            <person name="Khan S."/>
            <person name="Khaykin E."/>
            <person name="Kim C.J."/>
            <person name="Koo H.L."/>
            <person name="Kremenetskaia I."/>
            <person name="Kurtz D.B."/>
            <person name="Kwan A."/>
            <person name="Lam B."/>
            <person name="Langin-Hooper S."/>
            <person name="Lee A."/>
            <person name="Lee J.M."/>
            <person name="Lenz C.A."/>
            <person name="Li J.H."/>
            <person name="Li Y."/>
            <person name="Lin X."/>
            <person name="Liu S.X."/>
            <person name="Liu Z.A."/>
            <person name="Luros J.S."/>
            <person name="Maiti R."/>
            <person name="Marziali A."/>
            <person name="Militscher J."/>
            <person name="Miranda M."/>
            <person name="Nguyen M."/>
            <person name="Nierman W.C."/>
            <person name="Osborne B.I."/>
            <person name="Pai G."/>
            <person name="Peterson J."/>
            <person name="Pham P.K."/>
            <person name="Rizzo M."/>
            <person name="Rooney T."/>
            <person name="Rowley D."/>
            <person name="Sakano H."/>
            <person name="Salzberg S.L."/>
            <person name="Schwartz J.R."/>
            <person name="Shinn P."/>
            <person name="Southwick A.M."/>
            <person name="Sun H."/>
            <person name="Tallon L.J."/>
            <person name="Tambunga G."/>
            <person name="Toriumi M.J."/>
            <person name="Town C.D."/>
            <person name="Utterback T."/>
            <person name="Van Aken S."/>
            <person name="Vaysberg M."/>
            <person name="Vysotskaia V.S."/>
            <person name="Walker M."/>
            <person name="Wu D."/>
            <person name="Yu G."/>
            <person name="Fraser C.M."/>
            <person name="Venter J.C."/>
            <person name="Davis R.W."/>
        </authorList>
    </citation>
    <scope>NUCLEOTIDE SEQUENCE [LARGE SCALE GENOMIC DNA]</scope>
    <source>
        <strain>cv. Columbia</strain>
    </source>
</reference>
<dbReference type="SUPFAM" id="SSF55658">
    <property type="entry name" value="L9 N-domain-like"/>
    <property type="match status" value="1"/>
</dbReference>
<dbReference type="Pfam" id="PF13456">
    <property type="entry name" value="RVT_3"/>
    <property type="match status" value="1"/>
</dbReference>
<dbReference type="ExpressionAtlas" id="Q9LR86">
    <property type="expression patterns" value="baseline and differential"/>
</dbReference>
<evidence type="ECO:0000259" key="2">
    <source>
        <dbReference type="PROSITE" id="PS50879"/>
    </source>
</evidence>
<accession>Q9LR86</accession>
<dbReference type="Gene3D" id="3.40.970.10">
    <property type="entry name" value="Ribonuclease H1, N-terminal domain"/>
    <property type="match status" value="1"/>
</dbReference>
<dbReference type="GO" id="GO:0003676">
    <property type="term" value="F:nucleic acid binding"/>
    <property type="evidence" value="ECO:0007669"/>
    <property type="project" value="InterPro"/>
</dbReference>
<dbReference type="InterPro" id="IPR012337">
    <property type="entry name" value="RNaseH-like_sf"/>
</dbReference>
<dbReference type="AlphaFoldDB" id="Q9LR86"/>